<dbReference type="NCBIfam" id="NF009790">
    <property type="entry name" value="PRK13282.1"/>
    <property type="match status" value="1"/>
</dbReference>
<dbReference type="SUPFAM" id="SSF141457">
    <property type="entry name" value="BH3618-like"/>
    <property type="match status" value="1"/>
</dbReference>
<accession>A0A4U8TTF1</accession>
<dbReference type="PANTHER" id="PTHR39190:SF1">
    <property type="entry name" value="FLAGELLAR ASSEMBLY FACTOR FLIW"/>
    <property type="match status" value="1"/>
</dbReference>
<comment type="subcellular location">
    <subcellularLocation>
        <location evidence="5">Cytoplasm</location>
    </subcellularLocation>
</comment>
<dbReference type="RefSeq" id="WP_034362426.1">
    <property type="nucleotide sequence ID" value="NZ_CAJUDB010000019.1"/>
</dbReference>
<keyword evidence="6" id="KW-0966">Cell projection</keyword>
<dbReference type="GO" id="GO:0044780">
    <property type="term" value="P:bacterial-type flagellum assembly"/>
    <property type="evidence" value="ECO:0007669"/>
    <property type="project" value="UniProtKB-UniRule"/>
</dbReference>
<reference evidence="6 7" key="1">
    <citation type="journal article" date="2014" name="Genome Announc.">
        <title>Draft genome sequences of eight enterohepatic helicobacter species isolated from both laboratory and wild rodents.</title>
        <authorList>
            <person name="Sheh A."/>
            <person name="Shen Z."/>
            <person name="Fox J.G."/>
        </authorList>
    </citation>
    <scope>NUCLEOTIDE SEQUENCE [LARGE SCALE GENOMIC DNA]</scope>
    <source>
        <strain evidence="6 7">MIT 01-6451</strain>
    </source>
</reference>
<dbReference type="GO" id="GO:0005737">
    <property type="term" value="C:cytoplasm"/>
    <property type="evidence" value="ECO:0007669"/>
    <property type="project" value="UniProtKB-SubCell"/>
</dbReference>
<dbReference type="AlphaFoldDB" id="A0A4U8TTF1"/>
<protein>
    <recommendedName>
        <fullName evidence="5">Flagellar assembly factor FliW</fullName>
    </recommendedName>
</protein>
<keyword evidence="6" id="KW-0969">Cilium</keyword>
<name>A0A4U8TTF1_9HELI</name>
<keyword evidence="2 5" id="KW-1005">Bacterial flagellum biogenesis</keyword>
<comment type="similarity">
    <text evidence="5">Belongs to the FliW family.</text>
</comment>
<keyword evidence="3 5" id="KW-0810">Translation regulation</keyword>
<gene>
    <name evidence="5 6" type="primary">fliW</name>
    <name evidence="6" type="ORF">LS65_000890</name>
</gene>
<comment type="subunit">
    <text evidence="5">Interacts with translational regulator CsrA and flagellin(s).</text>
</comment>
<keyword evidence="4 5" id="KW-0143">Chaperone</keyword>
<evidence type="ECO:0000256" key="2">
    <source>
        <dbReference type="ARBA" id="ARBA00022795"/>
    </source>
</evidence>
<evidence type="ECO:0000256" key="5">
    <source>
        <dbReference type="HAMAP-Rule" id="MF_01185"/>
    </source>
</evidence>
<evidence type="ECO:0000313" key="6">
    <source>
        <dbReference type="EMBL" id="TLE03359.1"/>
    </source>
</evidence>
<comment type="function">
    <text evidence="5">Acts as an anti-CsrA protein, binds CsrA and prevents it from repressing translation of its target genes, one of which is flagellin. Binds to flagellin and participates in the assembly of the flagellum.</text>
</comment>
<sequence>MIFEVKLPILGFEQVERMKLEKIDDLFMKLSNVDNDVPNFTLVNPFLLREYEFDVPSNIKILLDLSNAKNLLIANIMVIKKPIEKSTINFIAPLIFNFDNLTMAQVVLDSTQYPMYHLDEPIDTYYNQKEAQKGEQSAPVRNDDKSK</sequence>
<dbReference type="Gene3D" id="2.30.290.10">
    <property type="entry name" value="BH3618-like"/>
    <property type="match status" value="1"/>
</dbReference>
<keyword evidence="7" id="KW-1185">Reference proteome</keyword>
<dbReference type="InterPro" id="IPR003775">
    <property type="entry name" value="Flagellar_assembly_factor_FliW"/>
</dbReference>
<dbReference type="STRING" id="425400.LS65_06200"/>
<organism evidence="6 7">
    <name type="scientific">Helicobacter japonicus</name>
    <dbReference type="NCBI Taxonomy" id="425400"/>
    <lineage>
        <taxon>Bacteria</taxon>
        <taxon>Pseudomonadati</taxon>
        <taxon>Campylobacterota</taxon>
        <taxon>Epsilonproteobacteria</taxon>
        <taxon>Campylobacterales</taxon>
        <taxon>Helicobacteraceae</taxon>
        <taxon>Helicobacter</taxon>
    </lineage>
</organism>
<dbReference type="EMBL" id="JRMQ02000001">
    <property type="protein sequence ID" value="TLE03359.1"/>
    <property type="molecule type" value="Genomic_DNA"/>
</dbReference>
<proteinExistence type="inferred from homology"/>
<dbReference type="Proteomes" id="UP000029707">
    <property type="component" value="Unassembled WGS sequence"/>
</dbReference>
<evidence type="ECO:0000256" key="1">
    <source>
        <dbReference type="ARBA" id="ARBA00022490"/>
    </source>
</evidence>
<keyword evidence="1 5" id="KW-0963">Cytoplasm</keyword>
<evidence type="ECO:0000313" key="7">
    <source>
        <dbReference type="Proteomes" id="UP000029707"/>
    </source>
</evidence>
<dbReference type="Pfam" id="PF02623">
    <property type="entry name" value="FliW"/>
    <property type="match status" value="1"/>
</dbReference>
<dbReference type="InterPro" id="IPR024046">
    <property type="entry name" value="Flagellar_assmbl_FliW_dom_sf"/>
</dbReference>
<evidence type="ECO:0000256" key="4">
    <source>
        <dbReference type="ARBA" id="ARBA00023186"/>
    </source>
</evidence>
<dbReference type="OrthoDB" id="5372942at2"/>
<keyword evidence="6" id="KW-0282">Flagellum</keyword>
<dbReference type="HAMAP" id="MF_01185">
    <property type="entry name" value="FliW"/>
    <property type="match status" value="1"/>
</dbReference>
<evidence type="ECO:0000256" key="3">
    <source>
        <dbReference type="ARBA" id="ARBA00022845"/>
    </source>
</evidence>
<dbReference type="PANTHER" id="PTHR39190">
    <property type="entry name" value="FLAGELLAR ASSEMBLY FACTOR FLIW"/>
    <property type="match status" value="1"/>
</dbReference>
<comment type="caution">
    <text evidence="6">The sequence shown here is derived from an EMBL/GenBank/DDBJ whole genome shotgun (WGS) entry which is preliminary data.</text>
</comment>
<dbReference type="GO" id="GO:0006417">
    <property type="term" value="P:regulation of translation"/>
    <property type="evidence" value="ECO:0007669"/>
    <property type="project" value="UniProtKB-KW"/>
</dbReference>